<dbReference type="PROSITE" id="PS01358">
    <property type="entry name" value="ZF_RANBP2_1"/>
    <property type="match status" value="1"/>
</dbReference>
<evidence type="ECO:0000313" key="9">
    <source>
        <dbReference type="EMBL" id="GMH87915.1"/>
    </source>
</evidence>
<evidence type="ECO:0000313" key="10">
    <source>
        <dbReference type="Proteomes" id="UP001165160"/>
    </source>
</evidence>
<dbReference type="AlphaFoldDB" id="A0A9W7BHC3"/>
<organism evidence="9 10">
    <name type="scientific">Triparma verrucosa</name>
    <dbReference type="NCBI Taxonomy" id="1606542"/>
    <lineage>
        <taxon>Eukaryota</taxon>
        <taxon>Sar</taxon>
        <taxon>Stramenopiles</taxon>
        <taxon>Ochrophyta</taxon>
        <taxon>Bolidophyceae</taxon>
        <taxon>Parmales</taxon>
        <taxon>Triparmaceae</taxon>
        <taxon>Triparma</taxon>
    </lineage>
</organism>
<dbReference type="InterPro" id="IPR000504">
    <property type="entry name" value="RRM_dom"/>
</dbReference>
<feature type="domain" description="RRM" evidence="7">
    <location>
        <begin position="470"/>
        <end position="512"/>
    </location>
</feature>
<dbReference type="EMBL" id="BRXX01000076">
    <property type="protein sequence ID" value="GMH87915.1"/>
    <property type="molecule type" value="Genomic_DNA"/>
</dbReference>
<evidence type="ECO:0000256" key="4">
    <source>
        <dbReference type="PROSITE-ProRule" id="PRU00176"/>
    </source>
</evidence>
<comment type="caution">
    <text evidence="9">The sequence shown here is derived from an EMBL/GenBank/DDBJ whole genome shotgun (WGS) entry which is preliminary data.</text>
</comment>
<evidence type="ECO:0000256" key="6">
    <source>
        <dbReference type="SAM" id="MobiDB-lite"/>
    </source>
</evidence>
<keyword evidence="4" id="KW-0694">RNA-binding</keyword>
<dbReference type="Gene3D" id="4.10.1060.10">
    <property type="entry name" value="Zinc finger, RanBP2-type"/>
    <property type="match status" value="2"/>
</dbReference>
<reference evidence="10" key="1">
    <citation type="journal article" date="2023" name="Commun. Biol.">
        <title>Genome analysis of Parmales, the sister group of diatoms, reveals the evolutionary specialization of diatoms from phago-mixotrophs to photoautotrophs.</title>
        <authorList>
            <person name="Ban H."/>
            <person name="Sato S."/>
            <person name="Yoshikawa S."/>
            <person name="Yamada K."/>
            <person name="Nakamura Y."/>
            <person name="Ichinomiya M."/>
            <person name="Sato N."/>
            <person name="Blanc-Mathieu R."/>
            <person name="Endo H."/>
            <person name="Kuwata A."/>
            <person name="Ogata H."/>
        </authorList>
    </citation>
    <scope>NUCLEOTIDE SEQUENCE [LARGE SCALE GENOMIC DNA]</scope>
    <source>
        <strain evidence="10">NIES 3699</strain>
    </source>
</reference>
<name>A0A9W7BHC3_9STRA</name>
<evidence type="ECO:0000259" key="8">
    <source>
        <dbReference type="PROSITE" id="PS50199"/>
    </source>
</evidence>
<dbReference type="InterPro" id="IPR012677">
    <property type="entry name" value="Nucleotide-bd_a/b_plait_sf"/>
</dbReference>
<dbReference type="InterPro" id="IPR001876">
    <property type="entry name" value="Znf_RanBP2"/>
</dbReference>
<evidence type="ECO:0000256" key="5">
    <source>
        <dbReference type="PROSITE-ProRule" id="PRU00322"/>
    </source>
</evidence>
<accession>A0A9W7BHC3</accession>
<keyword evidence="1" id="KW-0479">Metal-binding</keyword>
<evidence type="ECO:0000256" key="3">
    <source>
        <dbReference type="ARBA" id="ARBA00022833"/>
    </source>
</evidence>
<keyword evidence="3" id="KW-0862">Zinc</keyword>
<keyword evidence="10" id="KW-1185">Reference proteome</keyword>
<evidence type="ECO:0000259" key="7">
    <source>
        <dbReference type="PROSITE" id="PS50102"/>
    </source>
</evidence>
<dbReference type="SUPFAM" id="SSF54928">
    <property type="entry name" value="RNA-binding domain, RBD"/>
    <property type="match status" value="1"/>
</dbReference>
<dbReference type="SMART" id="SM00547">
    <property type="entry name" value="ZnF_RBZ"/>
    <property type="match status" value="5"/>
</dbReference>
<dbReference type="Pfam" id="PF00641">
    <property type="entry name" value="Zn_ribbon_RanBP"/>
    <property type="match status" value="2"/>
</dbReference>
<dbReference type="InterPro" id="IPR035979">
    <property type="entry name" value="RBD_domain_sf"/>
</dbReference>
<evidence type="ECO:0000256" key="1">
    <source>
        <dbReference type="ARBA" id="ARBA00022723"/>
    </source>
</evidence>
<dbReference type="PROSITE" id="PS50199">
    <property type="entry name" value="ZF_RANBP2_2"/>
    <property type="match status" value="1"/>
</dbReference>
<protein>
    <submittedName>
        <fullName evidence="9">Uncharacterized protein</fullName>
    </submittedName>
</protein>
<dbReference type="Pfam" id="PF00076">
    <property type="entry name" value="RRM_1"/>
    <property type="match status" value="1"/>
</dbReference>
<feature type="domain" description="RanBP2-type" evidence="8">
    <location>
        <begin position="544"/>
        <end position="573"/>
    </location>
</feature>
<dbReference type="GO" id="GO:0008270">
    <property type="term" value="F:zinc ion binding"/>
    <property type="evidence" value="ECO:0007669"/>
    <property type="project" value="UniProtKB-KW"/>
</dbReference>
<feature type="region of interest" description="Disordered" evidence="6">
    <location>
        <begin position="762"/>
        <end position="781"/>
    </location>
</feature>
<keyword evidence="2 5" id="KW-0863">Zinc-finger</keyword>
<dbReference type="GO" id="GO:0003729">
    <property type="term" value="F:mRNA binding"/>
    <property type="evidence" value="ECO:0007669"/>
    <property type="project" value="TreeGrafter"/>
</dbReference>
<evidence type="ECO:0000256" key="2">
    <source>
        <dbReference type="ARBA" id="ARBA00022771"/>
    </source>
</evidence>
<dbReference type="PANTHER" id="PTHR23111:SF40">
    <property type="entry name" value="RNA-BINDING PROTEIN INVOLVED IN HETEROCHROMATIN ASSEMBLY-RELATED"/>
    <property type="match status" value="1"/>
</dbReference>
<sequence>MSNNTSEPPTLSASSTLIYTFSPPATSSFYLQLQSAPASSPLPCTVPFSLLPAAFALNDRPTKIEYVMVHEALARVTAIKGLKSQSEKKEKTSSISSKNDKQVTVTGIVQYRSPIIMSSSSTFYLLSLLQTTDAETKIVNCVFKNSYVKHWPYTYPLNTVTLTGKFKTFKSVYLSDPILNTTKVAISSFEDLDFVDSSSVELSPGFVDTNGTIEALKSSLHSKCNCPAGPHNFRHSLTFDMTPSGSGAGLEMIGGEVRRDPYAEFFAGEVPSFDVKRIEDVILTDENFWVKGSSKGNIFKSKESDVVRSTLSPPFAMKYAVCERTFLTRTSITKGPGFDRIKKSFVEIDGMVLKGERSGVVVERLVMEFKRDVPDKIREGVKNLKDLKIENSGRTGGTDGQEYMLGYYDGYEVVKVNNENYKVMVKVRTLKTSSMYTLPMDFSNLLNVDLTPLLERVEEKPEDALALPPLQVFVGNVGTNVGHAELVAYFNQYGKVLDVEVRVGWCKVTFEDCRVGDALCLWSLCEREKAEKEKAAGPKYNCNNGGEWNCKKCLFKNYGDRGTCYSCQSMRPTDGFQKGDWTCKVCLNFNFESRSKCNAAGCEMTQGENWDPKCVGYVKGDWVCIECGNTNFRSRDVCNKEDCSMTQIENYKLRKSEGLEDFKRSDWVCIECGNTNFRSRDTCTKTDCENTQAENFKKGGASKDDWTCNGCFGLNTAGRNLCMSIGCSVTYESNRETDLEEGAKIAVVKLEKKVPDFKWTESKEEWRERGREERRRVKESEGQKSIGLTLSQRINLTAFQKLPYPETRTLLKYKVEPFEIIDAVWDKQFNGDWSCDEVRIGEAGEGEMGRVRGGVKYATSASINIRCSKCGSLCLRSKVDDEEDEYWKNHLPGSEKFSLPTDINKLMKTRMKDLPSLGIAKHTNVKCFNNCSLEAREISWNLKGVLYDNFDVCNFETSDKSVVCGILGLVSREVETLQDASWLGDVAFKLQMPIDLKIIEDLRLGRAGKWEEGVELLNRKCLHSFSSDKLFDVKILKREEGKIINVNFAGELNKRGMATWTKNRVEMGGMFNVEVVQVEDVGRERVLDRIKNAF</sequence>
<dbReference type="Gene3D" id="3.30.70.330">
    <property type="match status" value="1"/>
</dbReference>
<gene>
    <name evidence="9" type="ORF">TrVE_jg6844</name>
</gene>
<proteinExistence type="predicted"/>
<dbReference type="PANTHER" id="PTHR23111">
    <property type="entry name" value="ZINC FINGER PROTEIN"/>
    <property type="match status" value="1"/>
</dbReference>
<dbReference type="PROSITE" id="PS50102">
    <property type="entry name" value="RRM"/>
    <property type="match status" value="1"/>
</dbReference>
<dbReference type="Proteomes" id="UP001165160">
    <property type="component" value="Unassembled WGS sequence"/>
</dbReference>